<comment type="caution">
    <text evidence="2">The sequence shown here is derived from an EMBL/GenBank/DDBJ whole genome shotgun (WGS) entry which is preliminary data.</text>
</comment>
<accession>A0ABW1VE28</accession>
<dbReference type="Proteomes" id="UP001596306">
    <property type="component" value="Unassembled WGS sequence"/>
</dbReference>
<organism evidence="2 3">
    <name type="scientific">Luethyella okanaganae</name>
    <dbReference type="NCBI Taxonomy" id="69372"/>
    <lineage>
        <taxon>Bacteria</taxon>
        <taxon>Bacillati</taxon>
        <taxon>Actinomycetota</taxon>
        <taxon>Actinomycetes</taxon>
        <taxon>Micrococcales</taxon>
        <taxon>Microbacteriaceae</taxon>
        <taxon>Luethyella</taxon>
    </lineage>
</organism>
<evidence type="ECO:0000313" key="2">
    <source>
        <dbReference type="EMBL" id="MFC6355103.1"/>
    </source>
</evidence>
<protein>
    <submittedName>
        <fullName evidence="2">Uncharacterized protein</fullName>
    </submittedName>
</protein>
<sequence length="88" mass="9253">MPINTSRSHRGAARVVTQPMDDISVATAPTMNPTMPPKSNAHGKKNAASDTDRSRATGIVTATKENTIPTHVDPSSSNPTNLPHILIG</sequence>
<gene>
    <name evidence="2" type="ORF">ACFQB0_03120</name>
</gene>
<dbReference type="EMBL" id="JBHSTP010000001">
    <property type="protein sequence ID" value="MFC6355103.1"/>
    <property type="molecule type" value="Genomic_DNA"/>
</dbReference>
<evidence type="ECO:0000313" key="3">
    <source>
        <dbReference type="Proteomes" id="UP001596306"/>
    </source>
</evidence>
<reference evidence="3" key="1">
    <citation type="journal article" date="2019" name="Int. J. Syst. Evol. Microbiol.">
        <title>The Global Catalogue of Microorganisms (GCM) 10K type strain sequencing project: providing services to taxonomists for standard genome sequencing and annotation.</title>
        <authorList>
            <consortium name="The Broad Institute Genomics Platform"/>
            <consortium name="The Broad Institute Genome Sequencing Center for Infectious Disease"/>
            <person name="Wu L."/>
            <person name="Ma J."/>
        </authorList>
    </citation>
    <scope>NUCLEOTIDE SEQUENCE [LARGE SCALE GENOMIC DNA]</scope>
    <source>
        <strain evidence="3">CCUG 43304</strain>
    </source>
</reference>
<proteinExistence type="predicted"/>
<keyword evidence="3" id="KW-1185">Reference proteome</keyword>
<name>A0ABW1VE28_9MICO</name>
<feature type="compositionally biased region" description="Polar residues" evidence="1">
    <location>
        <begin position="63"/>
        <end position="81"/>
    </location>
</feature>
<feature type="region of interest" description="Disordered" evidence="1">
    <location>
        <begin position="1"/>
        <end position="88"/>
    </location>
</feature>
<evidence type="ECO:0000256" key="1">
    <source>
        <dbReference type="SAM" id="MobiDB-lite"/>
    </source>
</evidence>
<dbReference type="RefSeq" id="WP_386727463.1">
    <property type="nucleotide sequence ID" value="NZ_JBHSTP010000001.1"/>
</dbReference>